<dbReference type="HOGENOM" id="CLU_001724_8_5_1"/>
<dbReference type="InterPro" id="IPR002213">
    <property type="entry name" value="UDP_glucos_trans"/>
</dbReference>
<dbReference type="Gene3D" id="3.40.50.2000">
    <property type="entry name" value="Glycogen Phosphorylase B"/>
    <property type="match status" value="4"/>
</dbReference>
<dbReference type="PANTHER" id="PTHR48046">
    <property type="entry name" value="UDP-GLYCOSYLTRANSFERASE 72E1"/>
    <property type="match status" value="1"/>
</dbReference>
<dbReference type="FunFam" id="3.40.50.2000:FF:000051">
    <property type="entry name" value="Glycosyltransferase"/>
    <property type="match status" value="2"/>
</dbReference>
<keyword evidence="3" id="KW-0808">Transferase</keyword>
<dbReference type="GO" id="GO:0008194">
    <property type="term" value="F:UDP-glycosyltransferase activity"/>
    <property type="evidence" value="ECO:0007669"/>
    <property type="project" value="InterPro"/>
</dbReference>
<evidence type="ECO:0008006" key="7">
    <source>
        <dbReference type="Google" id="ProtNLM"/>
    </source>
</evidence>
<dbReference type="SUPFAM" id="SSF53756">
    <property type="entry name" value="UDP-Glycosyltransferase/glycogen phosphorylase"/>
    <property type="match status" value="2"/>
</dbReference>
<protein>
    <recommendedName>
        <fullName evidence="7">UDP-glycosyltransferases domain-containing protein</fullName>
    </recommendedName>
</protein>
<dbReference type="OMA" id="MMAWPLY"/>
<evidence type="ECO:0000256" key="2">
    <source>
        <dbReference type="ARBA" id="ARBA00022676"/>
    </source>
</evidence>
<organism evidence="5 6">
    <name type="scientific">Oryza rufipogon</name>
    <name type="common">Brownbeard rice</name>
    <name type="synonym">Asian wild rice</name>
    <dbReference type="NCBI Taxonomy" id="4529"/>
    <lineage>
        <taxon>Eukaryota</taxon>
        <taxon>Viridiplantae</taxon>
        <taxon>Streptophyta</taxon>
        <taxon>Embryophyta</taxon>
        <taxon>Tracheophyta</taxon>
        <taxon>Spermatophyta</taxon>
        <taxon>Magnoliopsida</taxon>
        <taxon>Liliopsida</taxon>
        <taxon>Poales</taxon>
        <taxon>Poaceae</taxon>
        <taxon>BOP clade</taxon>
        <taxon>Oryzoideae</taxon>
        <taxon>Oryzeae</taxon>
        <taxon>Oryzinae</taxon>
        <taxon>Oryza</taxon>
    </lineage>
</organism>
<dbReference type="STRING" id="4529.A0A0E0NCA4"/>
<reference evidence="5" key="2">
    <citation type="submission" date="2015-06" db="UniProtKB">
        <authorList>
            <consortium name="EnsemblPlants"/>
        </authorList>
    </citation>
    <scope>IDENTIFICATION</scope>
</reference>
<comment type="similarity">
    <text evidence="1">Belongs to the UDP-glycosyltransferase family.</text>
</comment>
<dbReference type="PROSITE" id="PS00375">
    <property type="entry name" value="UDPGT"/>
    <property type="match status" value="2"/>
</dbReference>
<name>A0A0E0NCA4_ORYRU</name>
<dbReference type="InterPro" id="IPR035595">
    <property type="entry name" value="UDP_glycos_trans_CS"/>
</dbReference>
<dbReference type="AlphaFoldDB" id="A0A0E0NCA4"/>
<dbReference type="FunFam" id="3.40.50.2000:FF:000054">
    <property type="entry name" value="Glycosyltransferase"/>
    <property type="match status" value="2"/>
</dbReference>
<evidence type="ECO:0000313" key="5">
    <source>
        <dbReference type="EnsemblPlants" id="ORUFI02G10250.1"/>
    </source>
</evidence>
<evidence type="ECO:0000313" key="6">
    <source>
        <dbReference type="Proteomes" id="UP000008022"/>
    </source>
</evidence>
<evidence type="ECO:0000256" key="3">
    <source>
        <dbReference type="ARBA" id="ARBA00022679"/>
    </source>
</evidence>
<accession>A0A0E0NCA4</accession>
<sequence>MHHSHTHRELRAPCSMDPSPRPSPHVVLVASPCAGHVMPMAELARRLVAFHGCAATLVTFSGLAASLDAHSAAVLASLPASSVAAVTLPEVTLDDIPAGANIGTLIFELVRRSLPSLREFLLSIGGVAALVPDFFCGVVLDLAVQLGVPGYVFVPSNTASLAFMRRFVEVHDGAAPGEYRDLPDPLRLAGDVTIRVADMPDGYLDRSNPVFWQLLEEVRRYRRADGFLVNSFAEMEPTIVEEFKTASERGAFPPVYPVGPFVRSSSDEPGESACLEWLDRQPAGSVVFVSFGSAGMLSVEQTRELAAGLEMSCHRFLWVVRMPSLDGESYDFGTDHRNDDDDPLAWLPDGFLERTSGRGLAVASWAPQVRVLSHPATAAFVSHCGWNSALESVSAGVPMVAWPLYAEQKVNAVILTEEVAGVALCPAAARGGDGMVAREEVAAAVKELMDPGEKGSAMRRRAREMQAAAARARSPGGGARSPEGASCRALTVVVGKWKNAVQEEPTASGMDPSPRSPPPPHVVLVASPCVGHVMPMAELARRLVAFHGCAATLVTFSGLAASLDAQSAAVAASLPASSVAAVTLPEVTLDDVPAGANIATLIFELVRRSLPNLRQFLRSIGGGVAALVPDFFCGVVLDLAVELGVPGYLFLPPNVASLACMRRLVELHDGAAPGEYRDFSDPLHLAGDVTISVADLPIKFLDRSNPVFGQLIDEGRRHRRADGFLVNSFAEMEPTIVEDFKKAAAEGAFPPVYPVGPFVRSSSDEPGESACLEWLDRQPAGSVVFVSFGSAGMLSVEQTRELAAGLEMSGHRFLWVVRMPSHDGESYDFGTDHRNDDDPLAWLPDGFLERTRGRGLAIASWAPQVRVLSHPATAAFVSHCGWNSALESVSAGVPMVAWPLYAEQKVNAAILTEVAGVALRPAAARGGGDGVVTREEVAAAVRELMDPGEKGSAARRRAREMQAAAARARSPGGASHRELDEVAGKWKQTNRAPYE</sequence>
<dbReference type="EnsemblPlants" id="ORUFI02G10250.1">
    <property type="protein sequence ID" value="ORUFI02G10250.1"/>
    <property type="gene ID" value="ORUFI02G10250"/>
</dbReference>
<feature type="region of interest" description="Disordered" evidence="4">
    <location>
        <begin position="1"/>
        <end position="20"/>
    </location>
</feature>
<evidence type="ECO:0000256" key="4">
    <source>
        <dbReference type="SAM" id="MobiDB-lite"/>
    </source>
</evidence>
<dbReference type="CDD" id="cd03784">
    <property type="entry name" value="GT1_Gtf-like"/>
    <property type="match status" value="2"/>
</dbReference>
<dbReference type="Gramene" id="ORUFI02G10250.1">
    <property type="protein sequence ID" value="ORUFI02G10250.1"/>
    <property type="gene ID" value="ORUFI02G10250"/>
</dbReference>
<reference evidence="6" key="1">
    <citation type="submission" date="2013-06" db="EMBL/GenBank/DDBJ databases">
        <authorList>
            <person name="Zhao Q."/>
        </authorList>
    </citation>
    <scope>NUCLEOTIDE SEQUENCE</scope>
    <source>
        <strain evidence="6">cv. W1943</strain>
    </source>
</reference>
<dbReference type="eggNOG" id="KOG1192">
    <property type="taxonomic scope" value="Eukaryota"/>
</dbReference>
<dbReference type="Pfam" id="PF00201">
    <property type="entry name" value="UDPGT"/>
    <property type="match status" value="2"/>
</dbReference>
<keyword evidence="6" id="KW-1185">Reference proteome</keyword>
<proteinExistence type="inferred from homology"/>
<evidence type="ECO:0000256" key="1">
    <source>
        <dbReference type="ARBA" id="ARBA00009995"/>
    </source>
</evidence>
<feature type="compositionally biased region" description="Basic and acidic residues" evidence="4">
    <location>
        <begin position="975"/>
        <end position="984"/>
    </location>
</feature>
<feature type="region of interest" description="Disordered" evidence="4">
    <location>
        <begin position="947"/>
        <end position="995"/>
    </location>
</feature>
<keyword evidence="2" id="KW-0328">Glycosyltransferase</keyword>
<dbReference type="PANTHER" id="PTHR48046:SF6">
    <property type="entry name" value="GLYCOSYLTRANSFERASE"/>
    <property type="match status" value="1"/>
</dbReference>
<dbReference type="Proteomes" id="UP000008022">
    <property type="component" value="Unassembled WGS sequence"/>
</dbReference>